<proteinExistence type="inferred from homology"/>
<dbReference type="PANTHER" id="PTHR13267">
    <property type="entry name" value="ZINC FINGER PROTEIN 277"/>
    <property type="match status" value="1"/>
</dbReference>
<evidence type="ECO:0000256" key="2">
    <source>
        <dbReference type="ARBA" id="ARBA00022771"/>
    </source>
</evidence>
<name>A0A1G4I721_TRYEQ</name>
<dbReference type="SMART" id="SM00355">
    <property type="entry name" value="ZnF_C2H2"/>
    <property type="match status" value="2"/>
</dbReference>
<keyword evidence="2 6" id="KW-0863">Zinc-finger</keyword>
<dbReference type="InterPro" id="IPR041661">
    <property type="entry name" value="ZN622/Rei1/Reh1_Znf-C2H2"/>
</dbReference>
<dbReference type="InterPro" id="IPR040048">
    <property type="entry name" value="ZNF277"/>
</dbReference>
<dbReference type="PROSITE" id="PS00028">
    <property type="entry name" value="ZINC_FINGER_C2H2_1"/>
    <property type="match status" value="1"/>
</dbReference>
<accession>A0A1G4I721</accession>
<comment type="similarity">
    <text evidence="4">Belongs to the ZNF277 family.</text>
</comment>
<evidence type="ECO:0000313" key="6">
    <source>
        <dbReference type="EMBL" id="SCU67640.1"/>
    </source>
</evidence>
<gene>
    <name evidence="6" type="ORF">TEOVI_000676100</name>
</gene>
<reference evidence="6" key="1">
    <citation type="submission" date="2016-09" db="EMBL/GenBank/DDBJ databases">
        <authorList>
            <person name="Hebert L."/>
            <person name="Moumen B."/>
        </authorList>
    </citation>
    <scope>NUCLEOTIDE SEQUENCE [LARGE SCALE GENOMIC DNA]</scope>
    <source>
        <strain evidence="6">OVI</strain>
    </source>
</reference>
<protein>
    <submittedName>
        <fullName evidence="6">C2H2 type zinc-finger (2 copies), putative</fullName>
    </submittedName>
</protein>
<evidence type="ECO:0000256" key="4">
    <source>
        <dbReference type="ARBA" id="ARBA00034119"/>
    </source>
</evidence>
<evidence type="ECO:0000259" key="5">
    <source>
        <dbReference type="PROSITE" id="PS00028"/>
    </source>
</evidence>
<dbReference type="GO" id="GO:0008270">
    <property type="term" value="F:zinc ion binding"/>
    <property type="evidence" value="ECO:0007669"/>
    <property type="project" value="UniProtKB-KW"/>
</dbReference>
<dbReference type="RefSeq" id="XP_067078925.1">
    <property type="nucleotide sequence ID" value="XM_067222824.1"/>
</dbReference>
<keyword evidence="7" id="KW-1185">Reference proteome</keyword>
<evidence type="ECO:0000313" key="7">
    <source>
        <dbReference type="Proteomes" id="UP000195570"/>
    </source>
</evidence>
<comment type="caution">
    <text evidence="6">The sequence shown here is derived from an EMBL/GenBank/DDBJ whole genome shotgun (WGS) entry which is preliminary data.</text>
</comment>
<dbReference type="PANTHER" id="PTHR13267:SF3">
    <property type="entry name" value="ZINC FINGER PROTEIN 277"/>
    <property type="match status" value="1"/>
</dbReference>
<dbReference type="GeneID" id="92380695"/>
<dbReference type="EMBL" id="CZPT02000790">
    <property type="protein sequence ID" value="SCU67640.1"/>
    <property type="molecule type" value="Genomic_DNA"/>
</dbReference>
<keyword evidence="3" id="KW-0862">Zinc</keyword>
<dbReference type="Proteomes" id="UP000195570">
    <property type="component" value="Unassembled WGS sequence"/>
</dbReference>
<feature type="domain" description="C2H2-type" evidence="5">
    <location>
        <begin position="83"/>
        <end position="105"/>
    </location>
</feature>
<dbReference type="AlphaFoldDB" id="A0A1G4I721"/>
<evidence type="ECO:0000256" key="3">
    <source>
        <dbReference type="ARBA" id="ARBA00022833"/>
    </source>
</evidence>
<keyword evidence="1" id="KW-0479">Metal-binding</keyword>
<dbReference type="InterPro" id="IPR036236">
    <property type="entry name" value="Znf_C2H2_sf"/>
</dbReference>
<dbReference type="InterPro" id="IPR013087">
    <property type="entry name" value="Znf_C2H2_type"/>
</dbReference>
<dbReference type="SUPFAM" id="SSF57667">
    <property type="entry name" value="beta-beta-alpha zinc fingers"/>
    <property type="match status" value="1"/>
</dbReference>
<evidence type="ECO:0000256" key="1">
    <source>
        <dbReference type="ARBA" id="ARBA00022723"/>
    </source>
</evidence>
<organism evidence="6 7">
    <name type="scientific">Trypanosoma equiperdum</name>
    <dbReference type="NCBI Taxonomy" id="5694"/>
    <lineage>
        <taxon>Eukaryota</taxon>
        <taxon>Discoba</taxon>
        <taxon>Euglenozoa</taxon>
        <taxon>Kinetoplastea</taxon>
        <taxon>Metakinetoplastina</taxon>
        <taxon>Trypanosomatida</taxon>
        <taxon>Trypanosomatidae</taxon>
        <taxon>Trypanosoma</taxon>
    </lineage>
</organism>
<dbReference type="Pfam" id="PF12756">
    <property type="entry name" value="zf-C2H2_2"/>
    <property type="match status" value="1"/>
</dbReference>
<sequence length="323" mass="35478">MSDLEKLRACCRAVVQRQRNNATLDFPCVICQQVIRGQHGSMEHYRVSHGICTSHFDDVADLNGFLSHLRSLLLPAGDTKFHCPVCGVSCDGEASLVAHAGQLGHTFWDARAIPTLAPFCITAVSSGNDEVQHEEDDEVTGKVIDQAFYDEDEDEDEDEEWEEEPAMCLLCDTTSHNCLLHMKEAHSFDFVAAVQQHEGVNDVYDVIRIVNIIRGCVADGTCPHHYGEDSPEAESCRHEIASSSLLSHLRYEPLHALPRAIPTGDKELIPRLVGDTFISSIVVGGNIKFGETKCQTGGDEGEDYPMVPTMMELAAKRLAKGGA</sequence>
<dbReference type="VEuPathDB" id="TriTrypDB:TEOVI_000676100"/>